<name>A0AAV7KYA1_PLEWA</name>
<feature type="compositionally biased region" description="Polar residues" evidence="1">
    <location>
        <begin position="63"/>
        <end position="72"/>
    </location>
</feature>
<dbReference type="EMBL" id="JANPWB010000016">
    <property type="protein sequence ID" value="KAJ1084240.1"/>
    <property type="molecule type" value="Genomic_DNA"/>
</dbReference>
<feature type="compositionally biased region" description="Polar residues" evidence="1">
    <location>
        <begin position="10"/>
        <end position="22"/>
    </location>
</feature>
<organism evidence="2 3">
    <name type="scientific">Pleurodeles waltl</name>
    <name type="common">Iberian ribbed newt</name>
    <dbReference type="NCBI Taxonomy" id="8319"/>
    <lineage>
        <taxon>Eukaryota</taxon>
        <taxon>Metazoa</taxon>
        <taxon>Chordata</taxon>
        <taxon>Craniata</taxon>
        <taxon>Vertebrata</taxon>
        <taxon>Euteleostomi</taxon>
        <taxon>Amphibia</taxon>
        <taxon>Batrachia</taxon>
        <taxon>Caudata</taxon>
        <taxon>Salamandroidea</taxon>
        <taxon>Salamandridae</taxon>
        <taxon>Pleurodelinae</taxon>
        <taxon>Pleurodeles</taxon>
    </lineage>
</organism>
<feature type="region of interest" description="Disordered" evidence="1">
    <location>
        <begin position="1"/>
        <end position="104"/>
    </location>
</feature>
<keyword evidence="3" id="KW-1185">Reference proteome</keyword>
<evidence type="ECO:0000313" key="3">
    <source>
        <dbReference type="Proteomes" id="UP001066276"/>
    </source>
</evidence>
<accession>A0AAV7KYA1</accession>
<protein>
    <submittedName>
        <fullName evidence="2">Uncharacterized protein</fullName>
    </submittedName>
</protein>
<evidence type="ECO:0000313" key="2">
    <source>
        <dbReference type="EMBL" id="KAJ1084240.1"/>
    </source>
</evidence>
<proteinExistence type="predicted"/>
<sequence>MTADIAPLDASTTGDSSASGRSASVGKDVGTLTVPNMKNANETPPQACLKKAEETKAPVAGLDTQTSPTETTAAAGEPSLKGANKEAASKESPPPEGDRTKAKP</sequence>
<dbReference type="AlphaFoldDB" id="A0AAV7KYA1"/>
<reference evidence="2" key="1">
    <citation type="journal article" date="2022" name="bioRxiv">
        <title>Sequencing and chromosome-scale assembly of the giantPleurodeles waltlgenome.</title>
        <authorList>
            <person name="Brown T."/>
            <person name="Elewa A."/>
            <person name="Iarovenko S."/>
            <person name="Subramanian E."/>
            <person name="Araus A.J."/>
            <person name="Petzold A."/>
            <person name="Susuki M."/>
            <person name="Suzuki K.-i.T."/>
            <person name="Hayashi T."/>
            <person name="Toyoda A."/>
            <person name="Oliveira C."/>
            <person name="Osipova E."/>
            <person name="Leigh N.D."/>
            <person name="Simon A."/>
            <person name="Yun M.H."/>
        </authorList>
    </citation>
    <scope>NUCLEOTIDE SEQUENCE</scope>
    <source>
        <strain evidence="2">20211129_DDA</strain>
        <tissue evidence="2">Liver</tissue>
    </source>
</reference>
<feature type="compositionally biased region" description="Polar residues" evidence="1">
    <location>
        <begin position="33"/>
        <end position="44"/>
    </location>
</feature>
<comment type="caution">
    <text evidence="2">The sequence shown here is derived from an EMBL/GenBank/DDBJ whole genome shotgun (WGS) entry which is preliminary data.</text>
</comment>
<gene>
    <name evidence="2" type="ORF">NDU88_004392</name>
</gene>
<evidence type="ECO:0000256" key="1">
    <source>
        <dbReference type="SAM" id="MobiDB-lite"/>
    </source>
</evidence>
<dbReference type="Proteomes" id="UP001066276">
    <property type="component" value="Chromosome 12"/>
</dbReference>